<keyword evidence="6" id="KW-1185">Reference proteome</keyword>
<evidence type="ECO:0000259" key="4">
    <source>
        <dbReference type="PROSITE" id="PS50043"/>
    </source>
</evidence>
<dbReference type="Gene3D" id="1.10.10.10">
    <property type="entry name" value="Winged helix-like DNA-binding domain superfamily/Winged helix DNA-binding domain"/>
    <property type="match status" value="1"/>
</dbReference>
<dbReference type="InterPro" id="IPR036388">
    <property type="entry name" value="WH-like_DNA-bd_sf"/>
</dbReference>
<feature type="domain" description="HTH luxR-type" evidence="4">
    <location>
        <begin position="11"/>
        <end position="76"/>
    </location>
</feature>
<dbReference type="PANTHER" id="PTHR44688:SF16">
    <property type="entry name" value="DNA-BINDING TRANSCRIPTIONAL ACTIVATOR DEVR_DOSR"/>
    <property type="match status" value="1"/>
</dbReference>
<evidence type="ECO:0000256" key="3">
    <source>
        <dbReference type="ARBA" id="ARBA00023163"/>
    </source>
</evidence>
<dbReference type="GO" id="GO:0006355">
    <property type="term" value="P:regulation of DNA-templated transcription"/>
    <property type="evidence" value="ECO:0007669"/>
    <property type="project" value="InterPro"/>
</dbReference>
<reference evidence="6" key="1">
    <citation type="journal article" date="2017" name="Int. J. Syst. Evol. Microbiol.">
        <title>Notoacmeibacter marinus gen. nov., sp. nov., isolated from the gut of a limpet and proposal of Notoacmeibacteraceae fam. nov. in the order Rhizobiales of the class Alphaproteobacteria.</title>
        <authorList>
            <person name="Huang Z."/>
            <person name="Guo F."/>
            <person name="Lai Q."/>
        </authorList>
    </citation>
    <scope>NUCLEOTIDE SEQUENCE [LARGE SCALE GENOMIC DNA]</scope>
    <source>
        <strain evidence="6">XMTR2A4</strain>
    </source>
</reference>
<keyword evidence="1" id="KW-0805">Transcription regulation</keyword>
<keyword evidence="3" id="KW-0804">Transcription</keyword>
<dbReference type="CDD" id="cd06170">
    <property type="entry name" value="LuxR_C_like"/>
    <property type="match status" value="1"/>
</dbReference>
<name>A0A231V2V7_9HYPH</name>
<dbReference type="InterPro" id="IPR016032">
    <property type="entry name" value="Sig_transdc_resp-reg_C-effctor"/>
</dbReference>
<dbReference type="SUPFAM" id="SSF46894">
    <property type="entry name" value="C-terminal effector domain of the bipartite response regulators"/>
    <property type="match status" value="1"/>
</dbReference>
<evidence type="ECO:0000313" key="6">
    <source>
        <dbReference type="Proteomes" id="UP000215405"/>
    </source>
</evidence>
<dbReference type="OrthoDB" id="3170288at2"/>
<dbReference type="Proteomes" id="UP000215405">
    <property type="component" value="Unassembled WGS sequence"/>
</dbReference>
<dbReference type="InterPro" id="IPR000792">
    <property type="entry name" value="Tscrpt_reg_LuxR_C"/>
</dbReference>
<gene>
    <name evidence="5" type="ORF">B7H23_06245</name>
</gene>
<comment type="caution">
    <text evidence="5">The sequence shown here is derived from an EMBL/GenBank/DDBJ whole genome shotgun (WGS) entry which is preliminary data.</text>
</comment>
<organism evidence="5 6">
    <name type="scientific">Notoacmeibacter marinus</name>
    <dbReference type="NCBI Taxonomy" id="1876515"/>
    <lineage>
        <taxon>Bacteria</taxon>
        <taxon>Pseudomonadati</taxon>
        <taxon>Pseudomonadota</taxon>
        <taxon>Alphaproteobacteria</taxon>
        <taxon>Hyphomicrobiales</taxon>
        <taxon>Notoacmeibacteraceae</taxon>
        <taxon>Notoacmeibacter</taxon>
    </lineage>
</organism>
<dbReference type="AlphaFoldDB" id="A0A231V2V7"/>
<sequence length="79" mass="8673">MSAQAAMDEDVSAIRSRFTAREIECLLWCSMGKTSSEIATIVGLSEHTVNHYLISSAKKLECTNRIHAVANALRHGLIN</sequence>
<evidence type="ECO:0000313" key="5">
    <source>
        <dbReference type="EMBL" id="OXT02494.1"/>
    </source>
</evidence>
<evidence type="ECO:0000256" key="1">
    <source>
        <dbReference type="ARBA" id="ARBA00023015"/>
    </source>
</evidence>
<dbReference type="Pfam" id="PF00196">
    <property type="entry name" value="GerE"/>
    <property type="match status" value="1"/>
</dbReference>
<dbReference type="PROSITE" id="PS50043">
    <property type="entry name" value="HTH_LUXR_2"/>
    <property type="match status" value="1"/>
</dbReference>
<dbReference type="EMBL" id="NBYO01000001">
    <property type="protein sequence ID" value="OXT02494.1"/>
    <property type="molecule type" value="Genomic_DNA"/>
</dbReference>
<dbReference type="GO" id="GO:0003677">
    <property type="term" value="F:DNA binding"/>
    <property type="evidence" value="ECO:0007669"/>
    <property type="project" value="UniProtKB-KW"/>
</dbReference>
<dbReference type="PRINTS" id="PR00038">
    <property type="entry name" value="HTHLUXR"/>
</dbReference>
<proteinExistence type="predicted"/>
<protein>
    <recommendedName>
        <fullName evidence="4">HTH luxR-type domain-containing protein</fullName>
    </recommendedName>
</protein>
<accession>A0A231V2V7</accession>
<dbReference type="PANTHER" id="PTHR44688">
    <property type="entry name" value="DNA-BINDING TRANSCRIPTIONAL ACTIVATOR DEVR_DOSR"/>
    <property type="match status" value="1"/>
</dbReference>
<dbReference type="PROSITE" id="PS00622">
    <property type="entry name" value="HTH_LUXR_1"/>
    <property type="match status" value="1"/>
</dbReference>
<evidence type="ECO:0000256" key="2">
    <source>
        <dbReference type="ARBA" id="ARBA00023125"/>
    </source>
</evidence>
<dbReference type="SMART" id="SM00421">
    <property type="entry name" value="HTH_LUXR"/>
    <property type="match status" value="1"/>
</dbReference>
<keyword evidence="2" id="KW-0238">DNA-binding</keyword>